<dbReference type="SUPFAM" id="SSF52047">
    <property type="entry name" value="RNI-like"/>
    <property type="match status" value="1"/>
</dbReference>
<reference evidence="4" key="1">
    <citation type="journal article" date="2014" name="Proc. Natl. Acad. Sci. U.S.A.">
        <title>Extensive sampling of basidiomycete genomes demonstrates inadequacy of the white-rot/brown-rot paradigm for wood decay fungi.</title>
        <authorList>
            <person name="Riley R."/>
            <person name="Salamov A.A."/>
            <person name="Brown D.W."/>
            <person name="Nagy L.G."/>
            <person name="Floudas D."/>
            <person name="Held B.W."/>
            <person name="Levasseur A."/>
            <person name="Lombard V."/>
            <person name="Morin E."/>
            <person name="Otillar R."/>
            <person name="Lindquist E.A."/>
            <person name="Sun H."/>
            <person name="LaButti K.M."/>
            <person name="Schmutz J."/>
            <person name="Jabbour D."/>
            <person name="Luo H."/>
            <person name="Baker S.E."/>
            <person name="Pisabarro A.G."/>
            <person name="Walton J.D."/>
            <person name="Blanchette R.A."/>
            <person name="Henrissat B."/>
            <person name="Martin F."/>
            <person name="Cullen D."/>
            <person name="Hibbett D.S."/>
            <person name="Grigoriev I.V."/>
        </authorList>
    </citation>
    <scope>NUCLEOTIDE SEQUENCE [LARGE SCALE GENOMIC DNA]</scope>
    <source>
        <strain evidence="4">CBS 339.88</strain>
    </source>
</reference>
<dbReference type="SMART" id="SM00367">
    <property type="entry name" value="LRR_CC"/>
    <property type="match status" value="1"/>
</dbReference>
<dbReference type="Pfam" id="PF12937">
    <property type="entry name" value="F-box-like"/>
    <property type="match status" value="1"/>
</dbReference>
<dbReference type="PANTHER" id="PTHR38926">
    <property type="entry name" value="F-BOX DOMAIN CONTAINING PROTEIN, EXPRESSED"/>
    <property type="match status" value="1"/>
</dbReference>
<protein>
    <recommendedName>
        <fullName evidence="2">F-box domain-containing protein</fullName>
    </recommendedName>
</protein>
<dbReference type="HOGENOM" id="CLU_525909_0_0_1"/>
<dbReference type="OrthoDB" id="3063971at2759"/>
<dbReference type="InterPro" id="IPR036047">
    <property type="entry name" value="F-box-like_dom_sf"/>
</dbReference>
<dbReference type="Gene3D" id="1.20.1280.50">
    <property type="match status" value="1"/>
</dbReference>
<dbReference type="EMBL" id="KL142368">
    <property type="protein sequence ID" value="KDR83844.1"/>
    <property type="molecule type" value="Genomic_DNA"/>
</dbReference>
<keyword evidence="4" id="KW-1185">Reference proteome</keyword>
<evidence type="ECO:0000313" key="4">
    <source>
        <dbReference type="Proteomes" id="UP000027222"/>
    </source>
</evidence>
<keyword evidence="1" id="KW-0175">Coiled coil</keyword>
<dbReference type="SUPFAM" id="SSF81383">
    <property type="entry name" value="F-box domain"/>
    <property type="match status" value="1"/>
</dbReference>
<evidence type="ECO:0000256" key="1">
    <source>
        <dbReference type="SAM" id="Coils"/>
    </source>
</evidence>
<proteinExistence type="predicted"/>
<name>A0A067TV77_GALM3</name>
<dbReference type="InterPro" id="IPR032675">
    <property type="entry name" value="LRR_dom_sf"/>
</dbReference>
<feature type="coiled-coil region" evidence="1">
    <location>
        <begin position="31"/>
        <end position="58"/>
    </location>
</feature>
<dbReference type="AlphaFoldDB" id="A0A067TV77"/>
<feature type="domain" description="F-box" evidence="2">
    <location>
        <begin position="64"/>
        <end position="111"/>
    </location>
</feature>
<organism evidence="3 4">
    <name type="scientific">Galerina marginata (strain CBS 339.88)</name>
    <dbReference type="NCBI Taxonomy" id="685588"/>
    <lineage>
        <taxon>Eukaryota</taxon>
        <taxon>Fungi</taxon>
        <taxon>Dikarya</taxon>
        <taxon>Basidiomycota</taxon>
        <taxon>Agaricomycotina</taxon>
        <taxon>Agaricomycetes</taxon>
        <taxon>Agaricomycetidae</taxon>
        <taxon>Agaricales</taxon>
        <taxon>Agaricineae</taxon>
        <taxon>Strophariaceae</taxon>
        <taxon>Galerina</taxon>
    </lineage>
</organism>
<dbReference type="InterPro" id="IPR001810">
    <property type="entry name" value="F-box_dom"/>
</dbReference>
<dbReference type="PANTHER" id="PTHR38926:SF72">
    <property type="entry name" value="IM:7136021-RELATED"/>
    <property type="match status" value="1"/>
</dbReference>
<sequence length="527" mass="60246">MSSILSDVDVNVVHETISKHEEAVLSLDTEIDALMRAIRQLQYQKQQHLEEIKKCKGRITLARRLPPEILASIFEECVLDGWTRTPLVASHTCSSWRKAAYIPTVWSHIYVNLGARDPCQRTRLWLDRSEDTLLTIDLEVGPDQTHLKNIMEVLLTEVQRWKVLTIKSTFFDPVNRILQTCNKPTPQLRTIDVSVDQEFILAANNADDNAHELAGLRTSFVDAPLFRSLRISRNILPGRQTLPSSITNLYLRLPCHHPSTTQSLSSILRLLEELPNIETLSMEVPNGHHQHFQLDVEGGDSVELANLKSLTLMGSNNMFGFLPHVRVSSLTHLVLRSSLDYFQAEEIGSWVLRFLQESSPPISLLEFRDLALDSRVYHGLFAMLPLLEELRLHDSDILDIMLEQLNGPQGLCPLLKRLDLRWCGRLSGRAVVELVRSRLRTDTDNADISSVSLPLAEITLINCSFVKEENIVDLAEITVCRLIHRGQDDFCKAYGCCDNERYRRRLKQRSMFHPSIRRSHAKFRLVF</sequence>
<dbReference type="Proteomes" id="UP000027222">
    <property type="component" value="Unassembled WGS sequence"/>
</dbReference>
<dbReference type="InterPro" id="IPR006553">
    <property type="entry name" value="Leu-rich_rpt_Cys-con_subtyp"/>
</dbReference>
<accession>A0A067TV77</accession>
<dbReference type="Gene3D" id="3.80.10.10">
    <property type="entry name" value="Ribonuclease Inhibitor"/>
    <property type="match status" value="1"/>
</dbReference>
<evidence type="ECO:0000259" key="2">
    <source>
        <dbReference type="Pfam" id="PF12937"/>
    </source>
</evidence>
<evidence type="ECO:0000313" key="3">
    <source>
        <dbReference type="EMBL" id="KDR83844.1"/>
    </source>
</evidence>
<gene>
    <name evidence="3" type="ORF">GALMADRAFT_219673</name>
</gene>
<dbReference type="STRING" id="685588.A0A067TV77"/>